<gene>
    <name evidence="1" type="ORF">SPV2_gp04</name>
</gene>
<accession>A0A3S8NFH3</accession>
<proteinExistence type="predicted"/>
<dbReference type="EMBL" id="MK064567">
    <property type="protein sequence ID" value="AZI76003.1"/>
    <property type="molecule type" value="Genomic_DNA"/>
</dbReference>
<evidence type="ECO:0000313" key="1">
    <source>
        <dbReference type="EMBL" id="AZI76003.1"/>
    </source>
</evidence>
<evidence type="ECO:0000313" key="2">
    <source>
        <dbReference type="Proteomes" id="UP000272463"/>
    </source>
</evidence>
<keyword evidence="2" id="KW-1185">Reference proteome</keyword>
<organism evidence="1 2">
    <name type="scientific">Sulfolobus polyhedral virus 2</name>
    <dbReference type="NCBI Taxonomy" id="2493125"/>
    <lineage>
        <taxon>Viruses</taxon>
        <taxon>Viruses incertae sedis</taxon>
        <taxon>Portogloboviridae</taxon>
        <taxon>Alphaportoglobovirus</taxon>
        <taxon>Alphaportoglobovirus umijigokuense</taxon>
    </lineage>
</organism>
<dbReference type="Proteomes" id="UP000272463">
    <property type="component" value="Segment"/>
</dbReference>
<reference evidence="1 2" key="1">
    <citation type="journal article" date="2018" name="Environ. Microbiol.">
        <title>New archaeal viruses discovered by metagenomic analysis of viral communities in enrichment cultures.</title>
        <authorList>
            <person name="Liu Y."/>
            <person name="Brandt D."/>
            <person name="Ishino S."/>
            <person name="Ishino Y."/>
            <person name="Koonin E.V."/>
            <person name="Kalinowski J."/>
            <person name="Krupovic M."/>
            <person name="Prangishvili D."/>
        </authorList>
    </citation>
    <scope>NUCLEOTIDE SEQUENCE [LARGE SCALE GENOMIC DNA]</scope>
</reference>
<sequence>MIITLNPRVKVVDEKLVNTVQTYLKLLAWITGDDTAKVKCDKLDEENSIVCDIPEDMKQFAGLLTTLVEGVVLNSEEEEDEDKDTKTIISLLTEIRDELRDLNRRIKNGGL</sequence>
<protein>
    <submittedName>
        <fullName evidence="1">Uncharacterized protein</fullName>
    </submittedName>
</protein>
<name>A0A3S8NFH3_9VIRU</name>